<protein>
    <submittedName>
        <fullName evidence="1">Uncharacterized protein</fullName>
    </submittedName>
</protein>
<keyword evidence="4" id="KW-1185">Reference proteome</keyword>
<dbReference type="EMBL" id="KU686204">
    <property type="protein sequence ID" value="AOV60163.1"/>
    <property type="molecule type" value="Genomic_DNA"/>
</dbReference>
<dbReference type="Proteomes" id="UP000202784">
    <property type="component" value="Segment"/>
</dbReference>
<accession>A0A1D8KNC8</accession>
<dbReference type="EMBL" id="KU686206">
    <property type="protein sequence ID" value="AOV60619.1"/>
    <property type="molecule type" value="Genomic_DNA"/>
</dbReference>
<sequence length="196" mass="20941">MPNAGKADFDIADKRNYRQEAGMSSEYGKVSYRVITNAGCGEGFYQNGPLEDHHLATTGYSHEAVGRELNKVKTGKEDPILPAKWIQAKHGDIVLHARDGDIILIGDNILMKANGTLDTEDGDIQMYANKGITAEAPDIKIKADNLRLLGQKDITLLGKVYGEFIGGVVSTVSAADFGGSSLIGKLTSVAKSLGAF</sequence>
<dbReference type="Proteomes" id="UP000240393">
    <property type="component" value="Segment"/>
</dbReference>
<dbReference type="EMBL" id="KU686205">
    <property type="protein sequence ID" value="AOV60391.1"/>
    <property type="molecule type" value="Genomic_DNA"/>
</dbReference>
<evidence type="ECO:0000313" key="5">
    <source>
        <dbReference type="Proteomes" id="UP000240393"/>
    </source>
</evidence>
<evidence type="ECO:0000313" key="3">
    <source>
        <dbReference type="EMBL" id="AOV60619.1"/>
    </source>
</evidence>
<reference evidence="4 5" key="1">
    <citation type="journal article" date="2016" name="Virology">
        <title>The genomic content and context of auxiliary metabolic genes in marine cyanomyoviruses.</title>
        <authorList>
            <person name="Crummett L.T."/>
            <person name="Puxty R.J."/>
            <person name="Weihe C."/>
            <person name="Marston M.F."/>
            <person name="Martiny J.B."/>
        </authorList>
    </citation>
    <scope>NUCLEOTIDE SEQUENCE [LARGE SCALE GENOMIC DNA]</scope>
    <source>
        <strain evidence="1">0808SB05</strain>
        <strain evidence="2">0908SB82</strain>
        <strain evidence="3">1109NB16</strain>
    </source>
</reference>
<evidence type="ECO:0000313" key="4">
    <source>
        <dbReference type="Proteomes" id="UP000202784"/>
    </source>
</evidence>
<dbReference type="KEGG" id="vg:30307600"/>
<proteinExistence type="predicted"/>
<name>A0A1D8KNC8_9CAUD</name>
<evidence type="ECO:0000313" key="2">
    <source>
        <dbReference type="EMBL" id="AOV60391.1"/>
    </source>
</evidence>
<evidence type="ECO:0000313" key="1">
    <source>
        <dbReference type="EMBL" id="AOV60163.1"/>
    </source>
</evidence>
<dbReference type="Proteomes" id="UP000241903">
    <property type="component" value="Segment"/>
</dbReference>
<dbReference type="RefSeq" id="YP_009322451.1">
    <property type="nucleotide sequence ID" value="NC_031922.1"/>
</dbReference>
<gene>
    <name evidence="3" type="ORF">N161109_016</name>
    <name evidence="1" type="ORF">S050808_016</name>
    <name evidence="2" type="ORF">S820908_016</name>
</gene>
<dbReference type="GeneID" id="30307600"/>
<organism evidence="1 5">
    <name type="scientific">Synechococcus phage S-CAM9</name>
    <dbReference type="NCBI Taxonomy" id="1883369"/>
    <lineage>
        <taxon>Viruses</taxon>
        <taxon>Duplodnaviria</taxon>
        <taxon>Heunggongvirae</taxon>
        <taxon>Uroviricota</taxon>
        <taxon>Caudoviricetes</taxon>
        <taxon>Pantevenvirales</taxon>
        <taxon>Kyanoviridae</taxon>
        <taxon>Kanaloavirus</taxon>
        <taxon>Kanaloavirus scam9</taxon>
    </lineage>
</organism>